<dbReference type="Proteomes" id="UP001189429">
    <property type="component" value="Unassembled WGS sequence"/>
</dbReference>
<protein>
    <submittedName>
        <fullName evidence="1">Uncharacterized protein</fullName>
    </submittedName>
</protein>
<gene>
    <name evidence="1" type="ORF">PCOR1329_LOCUS8976</name>
</gene>
<accession>A0ABN9Q8T8</accession>
<reference evidence="1" key="1">
    <citation type="submission" date="2023-10" db="EMBL/GenBank/DDBJ databases">
        <authorList>
            <person name="Chen Y."/>
            <person name="Shah S."/>
            <person name="Dougan E. K."/>
            <person name="Thang M."/>
            <person name="Chan C."/>
        </authorList>
    </citation>
    <scope>NUCLEOTIDE SEQUENCE [LARGE SCALE GENOMIC DNA]</scope>
</reference>
<name>A0ABN9Q8T8_9DINO</name>
<evidence type="ECO:0000313" key="2">
    <source>
        <dbReference type="Proteomes" id="UP001189429"/>
    </source>
</evidence>
<keyword evidence="2" id="KW-1185">Reference proteome</keyword>
<evidence type="ECO:0000313" key="1">
    <source>
        <dbReference type="EMBL" id="CAK0800957.1"/>
    </source>
</evidence>
<organism evidence="1 2">
    <name type="scientific">Prorocentrum cordatum</name>
    <dbReference type="NCBI Taxonomy" id="2364126"/>
    <lineage>
        <taxon>Eukaryota</taxon>
        <taxon>Sar</taxon>
        <taxon>Alveolata</taxon>
        <taxon>Dinophyceae</taxon>
        <taxon>Prorocentrales</taxon>
        <taxon>Prorocentraceae</taxon>
        <taxon>Prorocentrum</taxon>
    </lineage>
</organism>
<proteinExistence type="predicted"/>
<comment type="caution">
    <text evidence="1">The sequence shown here is derived from an EMBL/GenBank/DDBJ whole genome shotgun (WGS) entry which is preliminary data.</text>
</comment>
<dbReference type="EMBL" id="CAUYUJ010002480">
    <property type="protein sequence ID" value="CAK0800957.1"/>
    <property type="molecule type" value="Genomic_DNA"/>
</dbReference>
<sequence>PFWLRACLPPVRRAAVMADPMASALLEAVVRAGGSRQVVAAVAVGLWRAARAEVGGGPLEDKDIEAEVQARVQRIQPVLRAKVEAAAQGKMPCVDGGVLAMRNVAEHDMFGEGAEALPKTGLEAKRRQRHGRRRAAKLDSSSVSEVEVDDGKKFQLEKQSLVSEILVQRMESIEKAVKSILDGSVKLPCEGQCDLGNTKEVLEGIANPIDPQEMYQDDQLAKKNEAQKQNKYEAPYAKEKQFFEGWGDPQELQDLQHTQEEKDLSASVLAATVNVQYLQEQLAKAEQALQEAAECAYDSGLRPKD</sequence>
<feature type="non-terminal residue" evidence="1">
    <location>
        <position position="1"/>
    </location>
</feature>